<dbReference type="InterPro" id="IPR036259">
    <property type="entry name" value="MFS_trans_sf"/>
</dbReference>
<dbReference type="Pfam" id="PF07690">
    <property type="entry name" value="MFS_1"/>
    <property type="match status" value="1"/>
</dbReference>
<reference evidence="5 6" key="1">
    <citation type="submission" date="2018-05" db="EMBL/GenBank/DDBJ databases">
        <title>The complete genome of Lysobacter maris HZ9B, a marine bacterium antagonistic against terrestrial plant pathogens.</title>
        <authorList>
            <person name="Zhang X.-Q."/>
        </authorList>
    </citation>
    <scope>NUCLEOTIDE SEQUENCE [LARGE SCALE GENOMIC DNA]</scope>
    <source>
        <strain evidence="5 6">HZ9B</strain>
    </source>
</reference>
<sequence length="464" mass="50798">MTEAVPSGHRTRNDAAKGWRRFRAELAESPPLWWAMLYFFSLLCGYYVLRPMRDAMGASGDAMAVFPPALLAWAAGHGIDLQDYTLQTLFTGTFVVMVLLQPIYGALVAHFPRRVFLPVVYLFFIACLLGFYWIFHHTVPGRGGLFFIWVAVFNMFAVTVFWSFMADVFDNDHAKRFYGYIGAGGTLGALAGPALTTALVGRLGVANLLLVSAGFLALCLLCILRLRPWAIRRERMHHDASGERAMGGSIIAGLRLVWSRPLLRALALLLFFGVGVGTLLYNEQAAIVKAFYPDPRDATRYYSLIDGSVNALTLLIQLLLTRWLLRRYGVAPALLIPAFAILAGYALLAMSPLPLLVAVTQVATRAGEFSLGKPGRETLYTRVDRESRYKAKAVIDTVVYRGADLTFVWVHKALAVFGSRVVFVAGIGVAAGLAMAAWRVVRAQRGLPEDGLADAGGSGNREAG</sequence>
<keyword evidence="1 4" id="KW-0812">Transmembrane</keyword>
<feature type="transmembrane region" description="Helical" evidence="4">
    <location>
        <begin position="262"/>
        <end position="281"/>
    </location>
</feature>
<keyword evidence="3 4" id="KW-0472">Membrane</keyword>
<evidence type="ECO:0000256" key="2">
    <source>
        <dbReference type="ARBA" id="ARBA00022989"/>
    </source>
</evidence>
<feature type="transmembrane region" description="Helical" evidence="4">
    <location>
        <begin position="205"/>
        <end position="226"/>
    </location>
</feature>
<feature type="transmembrane region" description="Helical" evidence="4">
    <location>
        <begin position="414"/>
        <end position="438"/>
    </location>
</feature>
<feature type="transmembrane region" description="Helical" evidence="4">
    <location>
        <begin position="115"/>
        <end position="134"/>
    </location>
</feature>
<proteinExistence type="predicted"/>
<feature type="transmembrane region" description="Helical" evidence="4">
    <location>
        <begin position="85"/>
        <end position="108"/>
    </location>
</feature>
<evidence type="ECO:0000256" key="4">
    <source>
        <dbReference type="SAM" id="Phobius"/>
    </source>
</evidence>
<evidence type="ECO:0000256" key="1">
    <source>
        <dbReference type="ARBA" id="ARBA00022692"/>
    </source>
</evidence>
<accession>A0A2U9TA43</accession>
<dbReference type="AlphaFoldDB" id="A0A2U9TA43"/>
<feature type="transmembrane region" description="Helical" evidence="4">
    <location>
        <begin position="177"/>
        <end position="199"/>
    </location>
</feature>
<gene>
    <name evidence="5" type="ORF">C9I47_2588</name>
</gene>
<dbReference type="Gene3D" id="1.20.1250.20">
    <property type="entry name" value="MFS general substrate transporter like domains"/>
    <property type="match status" value="1"/>
</dbReference>
<dbReference type="OrthoDB" id="199378at2"/>
<dbReference type="Proteomes" id="UP000249447">
    <property type="component" value="Chromosome"/>
</dbReference>
<keyword evidence="2 4" id="KW-1133">Transmembrane helix</keyword>
<evidence type="ECO:0000313" key="6">
    <source>
        <dbReference type="Proteomes" id="UP000249447"/>
    </source>
</evidence>
<dbReference type="InterPro" id="IPR011701">
    <property type="entry name" value="MFS"/>
</dbReference>
<name>A0A2U9TA43_9GAMM</name>
<organism evidence="5 6">
    <name type="scientific">Marilutibacter maris</name>
    <dbReference type="NCBI Taxonomy" id="1605891"/>
    <lineage>
        <taxon>Bacteria</taxon>
        <taxon>Pseudomonadati</taxon>
        <taxon>Pseudomonadota</taxon>
        <taxon>Gammaproteobacteria</taxon>
        <taxon>Lysobacterales</taxon>
        <taxon>Lysobacteraceae</taxon>
        <taxon>Marilutibacter</taxon>
    </lineage>
</organism>
<feature type="transmembrane region" description="Helical" evidence="4">
    <location>
        <begin position="328"/>
        <end position="348"/>
    </location>
</feature>
<dbReference type="KEGG" id="lmb:C9I47_2588"/>
<dbReference type="SUPFAM" id="SSF103473">
    <property type="entry name" value="MFS general substrate transporter"/>
    <property type="match status" value="1"/>
</dbReference>
<feature type="transmembrane region" description="Helical" evidence="4">
    <location>
        <begin position="61"/>
        <end position="79"/>
    </location>
</feature>
<feature type="transmembrane region" description="Helical" evidence="4">
    <location>
        <begin position="32"/>
        <end position="49"/>
    </location>
</feature>
<feature type="transmembrane region" description="Helical" evidence="4">
    <location>
        <begin position="301"/>
        <end position="321"/>
    </location>
</feature>
<feature type="transmembrane region" description="Helical" evidence="4">
    <location>
        <begin position="146"/>
        <end position="165"/>
    </location>
</feature>
<dbReference type="GO" id="GO:0022857">
    <property type="term" value="F:transmembrane transporter activity"/>
    <property type="evidence" value="ECO:0007669"/>
    <property type="project" value="InterPro"/>
</dbReference>
<evidence type="ECO:0000313" key="5">
    <source>
        <dbReference type="EMBL" id="AWV08265.1"/>
    </source>
</evidence>
<keyword evidence="6" id="KW-1185">Reference proteome</keyword>
<dbReference type="PANTHER" id="PTHR43596">
    <property type="entry name" value="ADP,ATP CARRIER PROTEIN"/>
    <property type="match status" value="1"/>
</dbReference>
<dbReference type="PANTHER" id="PTHR43596:SF1">
    <property type="entry name" value="ADP,ATP CARRIER PROTEIN"/>
    <property type="match status" value="1"/>
</dbReference>
<dbReference type="EMBL" id="CP029843">
    <property type="protein sequence ID" value="AWV08265.1"/>
    <property type="molecule type" value="Genomic_DNA"/>
</dbReference>
<evidence type="ECO:0000256" key="3">
    <source>
        <dbReference type="ARBA" id="ARBA00023136"/>
    </source>
</evidence>
<protein>
    <submittedName>
        <fullName evidence="5">Membrane protein</fullName>
    </submittedName>
</protein>